<dbReference type="KEGG" id="aqt:FN924_08395"/>
<keyword evidence="8" id="KW-0966">Cell projection</keyword>
<organism evidence="8 9">
    <name type="scientific">Radiobacillus deserti</name>
    <dbReference type="NCBI Taxonomy" id="2594883"/>
    <lineage>
        <taxon>Bacteria</taxon>
        <taxon>Bacillati</taxon>
        <taxon>Bacillota</taxon>
        <taxon>Bacilli</taxon>
        <taxon>Bacillales</taxon>
        <taxon>Bacillaceae</taxon>
        <taxon>Radiobacillus</taxon>
    </lineage>
</organism>
<keyword evidence="3 5" id="KW-1133">Transmembrane helix</keyword>
<protein>
    <recommendedName>
        <fullName evidence="5">Flagellar protein</fullName>
    </recommendedName>
</protein>
<comment type="similarity">
    <text evidence="5">Belongs to the FliO/MopB family.</text>
</comment>
<dbReference type="NCBIfam" id="TIGR03500">
    <property type="entry name" value="FliO_TIGR"/>
    <property type="match status" value="1"/>
</dbReference>
<dbReference type="RefSeq" id="WP_143893518.1">
    <property type="nucleotide sequence ID" value="NZ_CP041666.1"/>
</dbReference>
<keyword evidence="5" id="KW-0975">Bacterial flagellum</keyword>
<dbReference type="EMBL" id="CP041666">
    <property type="protein sequence ID" value="QDP40187.1"/>
    <property type="molecule type" value="Genomic_DNA"/>
</dbReference>
<feature type="transmembrane region" description="Helical" evidence="5">
    <location>
        <begin position="72"/>
        <end position="94"/>
    </location>
</feature>
<feature type="compositionally biased region" description="Basic and acidic residues" evidence="6">
    <location>
        <begin position="38"/>
        <end position="51"/>
    </location>
</feature>
<evidence type="ECO:0000256" key="4">
    <source>
        <dbReference type="ARBA" id="ARBA00023136"/>
    </source>
</evidence>
<evidence type="ECO:0000256" key="6">
    <source>
        <dbReference type="SAM" id="MobiDB-lite"/>
    </source>
</evidence>
<keyword evidence="9" id="KW-1185">Reference proteome</keyword>
<evidence type="ECO:0000256" key="1">
    <source>
        <dbReference type="ARBA" id="ARBA00022475"/>
    </source>
</evidence>
<dbReference type="OrthoDB" id="2376965at2"/>
<reference evidence="8 9" key="1">
    <citation type="submission" date="2019-07" db="EMBL/GenBank/DDBJ databases">
        <authorList>
            <person name="Li J."/>
        </authorList>
    </citation>
    <scope>NUCLEOTIDE SEQUENCE [LARGE SCALE GENOMIC DNA]</scope>
    <source>
        <strain evidence="8 9">TKL69</strain>
    </source>
</reference>
<evidence type="ECO:0000256" key="5">
    <source>
        <dbReference type="RuleBase" id="RU362064"/>
    </source>
</evidence>
<feature type="chain" id="PRO_5038838941" description="Flagellar protein" evidence="7">
    <location>
        <begin position="20"/>
        <end position="224"/>
    </location>
</feature>
<evidence type="ECO:0000256" key="2">
    <source>
        <dbReference type="ARBA" id="ARBA00022692"/>
    </source>
</evidence>
<keyword evidence="2 5" id="KW-0812">Transmembrane</keyword>
<feature type="signal peptide" evidence="7">
    <location>
        <begin position="1"/>
        <end position="19"/>
    </location>
</feature>
<feature type="region of interest" description="Disordered" evidence="6">
    <location>
        <begin position="38"/>
        <end position="58"/>
    </location>
</feature>
<dbReference type="Proteomes" id="UP000315215">
    <property type="component" value="Chromosome"/>
</dbReference>
<evidence type="ECO:0000313" key="9">
    <source>
        <dbReference type="Proteomes" id="UP000315215"/>
    </source>
</evidence>
<dbReference type="AlphaFoldDB" id="A0A516KFP1"/>
<comment type="subcellular location">
    <subcellularLocation>
        <location evidence="5">Cell membrane</location>
    </subcellularLocation>
    <subcellularLocation>
        <location evidence="5">Bacterial flagellum basal body</location>
    </subcellularLocation>
</comment>
<dbReference type="GO" id="GO:0005886">
    <property type="term" value="C:plasma membrane"/>
    <property type="evidence" value="ECO:0007669"/>
    <property type="project" value="UniProtKB-SubCell"/>
</dbReference>
<keyword evidence="8" id="KW-0969">Cilium</keyword>
<evidence type="ECO:0000313" key="8">
    <source>
        <dbReference type="EMBL" id="QDP40187.1"/>
    </source>
</evidence>
<keyword evidence="1 5" id="KW-1003">Cell membrane</keyword>
<sequence>MLKKIILCFLLFVSITSFVQVEAAPSVTECFKNPEKCDTDQGDSVEDKEGEQQEDQDAITNVQDESGQESNLFFTFIKLILALGFILALIYFLLKFINKRNKMFQRVRTLENLGGLSLGANKSMQIVRIGEKVFVVGVGDNIELLTEITDKDTLQELKNSEESSVNPSNWISSLLNTTKDKNDPSDSSKKSEFQHAFQNELSKVKSIRNQLIDRRNNRSEDNHE</sequence>
<dbReference type="Pfam" id="PF04347">
    <property type="entry name" value="FliO"/>
    <property type="match status" value="1"/>
</dbReference>
<keyword evidence="7" id="KW-0732">Signal</keyword>
<evidence type="ECO:0000256" key="3">
    <source>
        <dbReference type="ARBA" id="ARBA00022989"/>
    </source>
</evidence>
<dbReference type="InterPro" id="IPR022781">
    <property type="entry name" value="Flagellar_biosynth_FliO"/>
</dbReference>
<dbReference type="GO" id="GO:0044781">
    <property type="term" value="P:bacterial-type flagellum organization"/>
    <property type="evidence" value="ECO:0007669"/>
    <property type="project" value="UniProtKB-UniRule"/>
</dbReference>
<evidence type="ECO:0000256" key="7">
    <source>
        <dbReference type="SAM" id="SignalP"/>
    </source>
</evidence>
<dbReference type="GO" id="GO:0009425">
    <property type="term" value="C:bacterial-type flagellum basal body"/>
    <property type="evidence" value="ECO:0007669"/>
    <property type="project" value="UniProtKB-SubCell"/>
</dbReference>
<name>A0A516KFP1_9BACI</name>
<gene>
    <name evidence="8" type="primary">fliO</name>
    <name evidence="8" type="ORF">FN924_08395</name>
</gene>
<keyword evidence="4 5" id="KW-0472">Membrane</keyword>
<accession>A0A516KFP1</accession>
<proteinExistence type="inferred from homology"/>
<keyword evidence="8" id="KW-0282">Flagellum</keyword>